<evidence type="ECO:0000313" key="1">
    <source>
        <dbReference type="EMBL" id="MBA9026336.1"/>
    </source>
</evidence>
<keyword evidence="2" id="KW-1185">Reference proteome</keyword>
<name>A0ABR6CN20_9BACI</name>
<evidence type="ECO:0000313" key="2">
    <source>
        <dbReference type="Proteomes" id="UP000626697"/>
    </source>
</evidence>
<gene>
    <name evidence="1" type="ORF">HNP81_001621</name>
</gene>
<protein>
    <submittedName>
        <fullName evidence="1">2,4-dienoyl-CoA reductase-like NADH-dependent reductase (Old Yellow Enzyme family)</fullName>
    </submittedName>
</protein>
<organism evidence="1 2">
    <name type="scientific">Peribacillus huizhouensis</name>
    <dbReference type="NCBI Taxonomy" id="1501239"/>
    <lineage>
        <taxon>Bacteria</taxon>
        <taxon>Bacillati</taxon>
        <taxon>Bacillota</taxon>
        <taxon>Bacilli</taxon>
        <taxon>Bacillales</taxon>
        <taxon>Bacillaceae</taxon>
        <taxon>Peribacillus</taxon>
    </lineage>
</organism>
<comment type="caution">
    <text evidence="1">The sequence shown here is derived from an EMBL/GenBank/DDBJ whole genome shotgun (WGS) entry which is preliminary data.</text>
</comment>
<sequence>MLIALGKGALANHDWPNKVINGESLEAFKPEDVLSPTAKIKDFEV</sequence>
<proteinExistence type="predicted"/>
<reference evidence="1 2" key="1">
    <citation type="submission" date="2020-08" db="EMBL/GenBank/DDBJ databases">
        <title>Genomic Encyclopedia of Type Strains, Phase IV (KMG-IV): sequencing the most valuable type-strain genomes for metagenomic binning, comparative biology and taxonomic classification.</title>
        <authorList>
            <person name="Goeker M."/>
        </authorList>
    </citation>
    <scope>NUCLEOTIDE SEQUENCE [LARGE SCALE GENOMIC DNA]</scope>
    <source>
        <strain evidence="1 2">DSM 105481</strain>
    </source>
</reference>
<accession>A0ABR6CN20</accession>
<dbReference type="EMBL" id="JACJHX010000004">
    <property type="protein sequence ID" value="MBA9026336.1"/>
    <property type="molecule type" value="Genomic_DNA"/>
</dbReference>
<dbReference type="Proteomes" id="UP000626697">
    <property type="component" value="Unassembled WGS sequence"/>
</dbReference>